<reference evidence="8" key="1">
    <citation type="submission" date="2012-12" db="EMBL/GenBank/DDBJ databases">
        <authorList>
            <person name="Hellsten U."/>
            <person name="Grimwood J."/>
            <person name="Chapman J.A."/>
            <person name="Shapiro H."/>
            <person name="Aerts A."/>
            <person name="Otillar R.P."/>
            <person name="Terry A.Y."/>
            <person name="Boore J.L."/>
            <person name="Simakov O."/>
            <person name="Marletaz F."/>
            <person name="Cho S.-J."/>
            <person name="Edsinger-Gonzales E."/>
            <person name="Havlak P."/>
            <person name="Kuo D.-H."/>
            <person name="Larsson T."/>
            <person name="Lv J."/>
            <person name="Arendt D."/>
            <person name="Savage R."/>
            <person name="Osoegawa K."/>
            <person name="de Jong P."/>
            <person name="Lindberg D.R."/>
            <person name="Seaver E.C."/>
            <person name="Weisblat D.A."/>
            <person name="Putnam N.H."/>
            <person name="Grigoriev I.V."/>
            <person name="Rokhsar D.S."/>
        </authorList>
    </citation>
    <scope>NUCLEOTIDE SEQUENCE</scope>
    <source>
        <strain evidence="8">I ESC-2004</strain>
    </source>
</reference>
<evidence type="ECO:0000313" key="8">
    <source>
        <dbReference type="Proteomes" id="UP000014760"/>
    </source>
</evidence>
<evidence type="ECO:0000256" key="1">
    <source>
        <dbReference type="ARBA" id="ARBA00006926"/>
    </source>
</evidence>
<evidence type="ECO:0000313" key="6">
    <source>
        <dbReference type="EMBL" id="ELU18767.1"/>
    </source>
</evidence>
<organism evidence="6">
    <name type="scientific">Capitella teleta</name>
    <name type="common">Polychaete worm</name>
    <dbReference type="NCBI Taxonomy" id="283909"/>
    <lineage>
        <taxon>Eukaryota</taxon>
        <taxon>Metazoa</taxon>
        <taxon>Spiralia</taxon>
        <taxon>Lophotrochozoa</taxon>
        <taxon>Annelida</taxon>
        <taxon>Polychaeta</taxon>
        <taxon>Sedentaria</taxon>
        <taxon>Scolecida</taxon>
        <taxon>Capitellidae</taxon>
        <taxon>Capitella</taxon>
    </lineage>
</organism>
<dbReference type="Pfam" id="PF00255">
    <property type="entry name" value="GSHPx"/>
    <property type="match status" value="1"/>
</dbReference>
<dbReference type="PANTHER" id="PTHR11592:SF81">
    <property type="entry name" value="GLUTATHIONE PEROXIDASE"/>
    <property type="match status" value="1"/>
</dbReference>
<keyword evidence="3 4" id="KW-0560">Oxidoreductase</keyword>
<evidence type="ECO:0000256" key="2">
    <source>
        <dbReference type="ARBA" id="ARBA00022559"/>
    </source>
</evidence>
<dbReference type="InterPro" id="IPR036249">
    <property type="entry name" value="Thioredoxin-like_sf"/>
</dbReference>
<reference evidence="7" key="3">
    <citation type="submission" date="2015-06" db="UniProtKB">
        <authorList>
            <consortium name="EnsemblMetazoa"/>
        </authorList>
    </citation>
    <scope>IDENTIFICATION</scope>
</reference>
<proteinExistence type="inferred from homology"/>
<sequence length="204" mass="22803">MGSWPTTGIAVLATALCCLATEDTRRLKFSECLDTRGDNIYGHNATELVSGNSIQMSGYTYQYKQLNALVRSFPHLKILAFPCHQFGHQEPGNESEILAGLKHVRPGGGFRPRFPLTSKTEVNGENEAPLYSFLKRSCPPTTDVIGNSSNLYFSPIKVTDVTWNFEKFLVDASGVPRFRFHPSVEPTEIVDFIEGLLFERARNQ</sequence>
<protein>
    <recommendedName>
        <fullName evidence="4">Glutathione peroxidase</fullName>
    </recommendedName>
</protein>
<dbReference type="OMA" id="WFHRASV"/>
<evidence type="ECO:0000256" key="3">
    <source>
        <dbReference type="ARBA" id="ARBA00023002"/>
    </source>
</evidence>
<dbReference type="GO" id="GO:0004602">
    <property type="term" value="F:glutathione peroxidase activity"/>
    <property type="evidence" value="ECO:0007669"/>
    <property type="project" value="TreeGrafter"/>
</dbReference>
<evidence type="ECO:0000256" key="4">
    <source>
        <dbReference type="RuleBase" id="RU000499"/>
    </source>
</evidence>
<dbReference type="InterPro" id="IPR000889">
    <property type="entry name" value="Glutathione_peroxidase"/>
</dbReference>
<accession>R7VJJ7</accession>
<feature type="chain" id="PRO_5008789121" description="Glutathione peroxidase" evidence="5">
    <location>
        <begin position="21"/>
        <end position="204"/>
    </location>
</feature>
<dbReference type="PANTHER" id="PTHR11592">
    <property type="entry name" value="GLUTATHIONE PEROXIDASE"/>
    <property type="match status" value="1"/>
</dbReference>
<evidence type="ECO:0000313" key="7">
    <source>
        <dbReference type="EnsemblMetazoa" id="CapteP229325"/>
    </source>
</evidence>
<dbReference type="PRINTS" id="PR01011">
    <property type="entry name" value="GLUTPROXDASE"/>
</dbReference>
<dbReference type="PROSITE" id="PS51355">
    <property type="entry name" value="GLUTATHIONE_PEROXID_3"/>
    <property type="match status" value="1"/>
</dbReference>
<evidence type="ECO:0000256" key="5">
    <source>
        <dbReference type="SAM" id="SignalP"/>
    </source>
</evidence>
<keyword evidence="2 4" id="KW-0575">Peroxidase</keyword>
<comment type="similarity">
    <text evidence="1 4">Belongs to the glutathione peroxidase family.</text>
</comment>
<dbReference type="EMBL" id="AMQN01000522">
    <property type="status" value="NOT_ANNOTATED_CDS"/>
    <property type="molecule type" value="Genomic_DNA"/>
</dbReference>
<keyword evidence="5" id="KW-0732">Signal</keyword>
<dbReference type="Proteomes" id="UP000014760">
    <property type="component" value="Unassembled WGS sequence"/>
</dbReference>
<dbReference type="OrthoDB" id="446890at2759"/>
<name>R7VJJ7_CAPTE</name>
<dbReference type="EMBL" id="KB291799">
    <property type="protein sequence ID" value="ELU18767.1"/>
    <property type="molecule type" value="Genomic_DNA"/>
</dbReference>
<feature type="signal peptide" evidence="5">
    <location>
        <begin position="1"/>
        <end position="20"/>
    </location>
</feature>
<keyword evidence="8" id="KW-1185">Reference proteome</keyword>
<dbReference type="EnsemblMetazoa" id="CapteT229325">
    <property type="protein sequence ID" value="CapteP229325"/>
    <property type="gene ID" value="CapteG229325"/>
</dbReference>
<gene>
    <name evidence="6" type="ORF">CAPTEDRAFT_229325</name>
</gene>
<dbReference type="STRING" id="283909.R7VJJ7"/>
<dbReference type="Gene3D" id="3.40.30.10">
    <property type="entry name" value="Glutaredoxin"/>
    <property type="match status" value="1"/>
</dbReference>
<dbReference type="HOGENOM" id="CLU_029507_2_1_1"/>
<reference evidence="6 8" key="2">
    <citation type="journal article" date="2013" name="Nature">
        <title>Insights into bilaterian evolution from three spiralian genomes.</title>
        <authorList>
            <person name="Simakov O."/>
            <person name="Marletaz F."/>
            <person name="Cho S.J."/>
            <person name="Edsinger-Gonzales E."/>
            <person name="Havlak P."/>
            <person name="Hellsten U."/>
            <person name="Kuo D.H."/>
            <person name="Larsson T."/>
            <person name="Lv J."/>
            <person name="Arendt D."/>
            <person name="Savage R."/>
            <person name="Osoegawa K."/>
            <person name="de Jong P."/>
            <person name="Grimwood J."/>
            <person name="Chapman J.A."/>
            <person name="Shapiro H."/>
            <person name="Aerts A."/>
            <person name="Otillar R.P."/>
            <person name="Terry A.Y."/>
            <person name="Boore J.L."/>
            <person name="Grigoriev I.V."/>
            <person name="Lindberg D.R."/>
            <person name="Seaver E.C."/>
            <person name="Weisblat D.A."/>
            <person name="Putnam N.H."/>
            <person name="Rokhsar D.S."/>
        </authorList>
    </citation>
    <scope>NUCLEOTIDE SEQUENCE</scope>
    <source>
        <strain evidence="6 8">I ESC-2004</strain>
    </source>
</reference>
<dbReference type="AlphaFoldDB" id="R7VJJ7"/>
<dbReference type="GO" id="GO:0006979">
    <property type="term" value="P:response to oxidative stress"/>
    <property type="evidence" value="ECO:0007669"/>
    <property type="project" value="InterPro"/>
</dbReference>
<dbReference type="SUPFAM" id="SSF52833">
    <property type="entry name" value="Thioredoxin-like"/>
    <property type="match status" value="1"/>
</dbReference>